<protein>
    <submittedName>
        <fullName evidence="2">Uncharacterized protein</fullName>
    </submittedName>
</protein>
<dbReference type="EMBL" id="WVTA01000001">
    <property type="protein sequence ID" value="KAK3217210.1"/>
    <property type="molecule type" value="Genomic_DNA"/>
</dbReference>
<feature type="signal peptide" evidence="1">
    <location>
        <begin position="1"/>
        <end position="19"/>
    </location>
</feature>
<evidence type="ECO:0000313" key="2">
    <source>
        <dbReference type="EMBL" id="KAK3217210.1"/>
    </source>
</evidence>
<keyword evidence="3" id="KW-1185">Reference proteome</keyword>
<comment type="caution">
    <text evidence="2">The sequence shown here is derived from an EMBL/GenBank/DDBJ whole genome shotgun (WGS) entry which is preliminary data.</text>
</comment>
<accession>A0AAN6M695</accession>
<evidence type="ECO:0000313" key="3">
    <source>
        <dbReference type="Proteomes" id="UP001280581"/>
    </source>
</evidence>
<dbReference type="Proteomes" id="UP001280581">
    <property type="component" value="Unassembled WGS sequence"/>
</dbReference>
<dbReference type="AlphaFoldDB" id="A0AAN6M695"/>
<sequence>MPVPVWSLVITAALPGVFTAVGEVVKCKTGPNQCPGVKRSIIPNEAPSAKMGFAPFFSRVARRQEDDPAVGPCGIAQFEFDRCQADASAIVVQTSIPAPGVAQFDNVPATCLNLATALTGGCGVEGPFPVICGSACVKWEGLTQDQFIELSGYLTDGEA</sequence>
<proteinExistence type="predicted"/>
<organism evidence="2 3">
    <name type="scientific">Pseudopithomyces chartarum</name>
    <dbReference type="NCBI Taxonomy" id="1892770"/>
    <lineage>
        <taxon>Eukaryota</taxon>
        <taxon>Fungi</taxon>
        <taxon>Dikarya</taxon>
        <taxon>Ascomycota</taxon>
        <taxon>Pezizomycotina</taxon>
        <taxon>Dothideomycetes</taxon>
        <taxon>Pleosporomycetidae</taxon>
        <taxon>Pleosporales</taxon>
        <taxon>Massarineae</taxon>
        <taxon>Didymosphaeriaceae</taxon>
        <taxon>Pseudopithomyces</taxon>
    </lineage>
</organism>
<reference evidence="2 3" key="1">
    <citation type="submission" date="2021-02" db="EMBL/GenBank/DDBJ databases">
        <title>Genome assembly of Pseudopithomyces chartarum.</title>
        <authorList>
            <person name="Jauregui R."/>
            <person name="Singh J."/>
            <person name="Voisey C."/>
        </authorList>
    </citation>
    <scope>NUCLEOTIDE SEQUENCE [LARGE SCALE GENOMIC DNA]</scope>
    <source>
        <strain evidence="2 3">AGR01</strain>
    </source>
</reference>
<keyword evidence="1" id="KW-0732">Signal</keyword>
<feature type="chain" id="PRO_5043011767" evidence="1">
    <location>
        <begin position="20"/>
        <end position="159"/>
    </location>
</feature>
<gene>
    <name evidence="2" type="ORF">GRF29_1g2290420</name>
</gene>
<name>A0AAN6M695_9PLEO</name>
<evidence type="ECO:0000256" key="1">
    <source>
        <dbReference type="SAM" id="SignalP"/>
    </source>
</evidence>